<dbReference type="PANTHER" id="PTHR30287">
    <property type="entry name" value="MEMBRANE COMPONENT OF PREDICTED ABC SUPERFAMILY METABOLITE UPTAKE TRANSPORTER"/>
    <property type="match status" value="1"/>
</dbReference>
<feature type="transmembrane region" description="Helical" evidence="6">
    <location>
        <begin position="246"/>
        <end position="266"/>
    </location>
</feature>
<gene>
    <name evidence="8" type="ORF">E4663_05140</name>
</gene>
<dbReference type="InterPro" id="IPR038766">
    <property type="entry name" value="Membrane_comp_ABC_pdt"/>
</dbReference>
<feature type="transmembrane region" description="Helical" evidence="6">
    <location>
        <begin position="294"/>
        <end position="320"/>
    </location>
</feature>
<organism evidence="8 9">
    <name type="scientific">Halobacillus salinus</name>
    <dbReference type="NCBI Taxonomy" id="192814"/>
    <lineage>
        <taxon>Bacteria</taxon>
        <taxon>Bacillati</taxon>
        <taxon>Bacillota</taxon>
        <taxon>Bacilli</taxon>
        <taxon>Bacillales</taxon>
        <taxon>Bacillaceae</taxon>
        <taxon>Halobacillus</taxon>
    </lineage>
</organism>
<dbReference type="RefSeq" id="WP_135326850.1">
    <property type="nucleotide sequence ID" value="NZ_SRJC01000001.1"/>
</dbReference>
<protein>
    <submittedName>
        <fullName evidence="8">ABC transporter permease</fullName>
    </submittedName>
</protein>
<keyword evidence="5 6" id="KW-0472">Membrane</keyword>
<feature type="transmembrane region" description="Helical" evidence="6">
    <location>
        <begin position="340"/>
        <end position="362"/>
    </location>
</feature>
<dbReference type="GO" id="GO:0005886">
    <property type="term" value="C:plasma membrane"/>
    <property type="evidence" value="ECO:0007669"/>
    <property type="project" value="UniProtKB-SubCell"/>
</dbReference>
<feature type="transmembrane region" description="Helical" evidence="6">
    <location>
        <begin position="21"/>
        <end position="42"/>
    </location>
</feature>
<name>A0A4Z0H1Z8_9BACI</name>
<dbReference type="InterPro" id="IPR003838">
    <property type="entry name" value="ABC3_permease_C"/>
</dbReference>
<keyword evidence="3 6" id="KW-0812">Transmembrane</keyword>
<evidence type="ECO:0000256" key="1">
    <source>
        <dbReference type="ARBA" id="ARBA00004651"/>
    </source>
</evidence>
<feature type="transmembrane region" description="Helical" evidence="6">
    <location>
        <begin position="705"/>
        <end position="727"/>
    </location>
</feature>
<comment type="subcellular location">
    <subcellularLocation>
        <location evidence="1">Cell membrane</location>
        <topology evidence="1">Multi-pass membrane protein</topology>
    </subcellularLocation>
</comment>
<dbReference type="PANTHER" id="PTHR30287:SF1">
    <property type="entry name" value="INNER MEMBRANE PROTEIN"/>
    <property type="match status" value="1"/>
</dbReference>
<dbReference type="EMBL" id="SRJC01000001">
    <property type="protein sequence ID" value="TGB04382.1"/>
    <property type="molecule type" value="Genomic_DNA"/>
</dbReference>
<feature type="transmembrane region" description="Helical" evidence="6">
    <location>
        <begin position="415"/>
        <end position="435"/>
    </location>
</feature>
<feature type="transmembrane region" description="Helical" evidence="6">
    <location>
        <begin position="616"/>
        <end position="639"/>
    </location>
</feature>
<accession>A0A4Z0H1Z8</accession>
<evidence type="ECO:0000256" key="3">
    <source>
        <dbReference type="ARBA" id="ARBA00022692"/>
    </source>
</evidence>
<feature type="transmembrane region" description="Helical" evidence="6">
    <location>
        <begin position="659"/>
        <end position="685"/>
    </location>
</feature>
<evidence type="ECO:0000256" key="4">
    <source>
        <dbReference type="ARBA" id="ARBA00022989"/>
    </source>
</evidence>
<reference evidence="8 9" key="1">
    <citation type="journal article" date="2003" name="Int. J. Syst. Evol. Microbiol.">
        <title>Halobacillus salinus sp. nov., isolated from a salt lake on the coast of the East Sea in Korea.</title>
        <authorList>
            <person name="Yoon J.H."/>
            <person name="Kang K.H."/>
            <person name="Park Y.H."/>
        </authorList>
    </citation>
    <scope>NUCLEOTIDE SEQUENCE [LARGE SCALE GENOMIC DNA]</scope>
    <source>
        <strain evidence="8 9">HSL-3</strain>
    </source>
</reference>
<evidence type="ECO:0000256" key="5">
    <source>
        <dbReference type="ARBA" id="ARBA00023136"/>
    </source>
</evidence>
<evidence type="ECO:0000313" key="9">
    <source>
        <dbReference type="Proteomes" id="UP000297982"/>
    </source>
</evidence>
<evidence type="ECO:0000259" key="7">
    <source>
        <dbReference type="Pfam" id="PF02687"/>
    </source>
</evidence>
<feature type="domain" description="ABC3 transporter permease C-terminal" evidence="7">
    <location>
        <begin position="619"/>
        <end position="734"/>
    </location>
</feature>
<feature type="domain" description="ABC3 transporter permease C-terminal" evidence="7">
    <location>
        <begin position="250"/>
        <end position="370"/>
    </location>
</feature>
<proteinExistence type="predicted"/>
<evidence type="ECO:0000313" key="8">
    <source>
        <dbReference type="EMBL" id="TGB04382.1"/>
    </source>
</evidence>
<keyword evidence="2" id="KW-1003">Cell membrane</keyword>
<dbReference type="Pfam" id="PF02687">
    <property type="entry name" value="FtsX"/>
    <property type="match status" value="2"/>
</dbReference>
<keyword evidence="4 6" id="KW-1133">Transmembrane helix</keyword>
<dbReference type="AlphaFoldDB" id="A0A4Z0H1Z8"/>
<dbReference type="Proteomes" id="UP000297982">
    <property type="component" value="Unassembled WGS sequence"/>
</dbReference>
<sequence length="746" mass="83728">MILRKTIPRTIKEKKFQYAGVIILLMLAVMLYVSLSMAITTLEERNVAFKQDYKQETFHWMSSQPLSGAEMSELEKKYDLTLEERSYQDINTDDTTTLRLFNKTEEVNIPYISEGEMPQQLGEVAIAKTFGDKNGISIGDTISIGGTEVMVTGYVFLPDYIYMIEQQTDLLSDPSQFGVGVTTSETLEAVKGTEQHQTLGWNTSNEVPDELRSEVNNRSTLLQFVGHDDNARIEFVESEIEGAGSLITTLPLIILALSLAMVLLLLKRRLELQRKEIGTLMALGYRKSELRRNYLGYAYVIGLTGTILGIIVGAALSLPLSDLYANYFNLPALSRFDFDPMVLVIGFIIPLVLLLILTTFVINRRLKTEPLTLLRPKEISSGKKSWFEKLPWFNKGGFIRRFRLRLLVRSKARSFYIFLGVMFSTVLLVFGLITFNSMDRLVETTYEDIQTYDYAVHYSSLQTDPTSGGGSPYTMAEVKVEGEKVSLYGVEPDTDFLKLISDGELLNERLNDGAVVSRPFAAIHGVKDGDSITLTNSFNDDEKKVEIAGVADVFIGSSLYLPHEEVNAFLSYPEDAYTSVWQDEKPTQTDNVFLIEDKQKVIDSFESTSGATRNSVIGMSVFAVLIGVIVLTLLTNLIVEENSPSISLFKVMGYHDKEVSKLVLSVYTPIVFVSYFISIPLASVVLEQSMNSLVQQTGFIFPTDVAWWMVVIGFVVIGLTYWMSLALSKRKLKNVSLEEALKKQQD</sequence>
<evidence type="ECO:0000256" key="6">
    <source>
        <dbReference type="SAM" id="Phobius"/>
    </source>
</evidence>
<evidence type="ECO:0000256" key="2">
    <source>
        <dbReference type="ARBA" id="ARBA00022475"/>
    </source>
</evidence>
<keyword evidence="9" id="KW-1185">Reference proteome</keyword>
<comment type="caution">
    <text evidence="8">The sequence shown here is derived from an EMBL/GenBank/DDBJ whole genome shotgun (WGS) entry which is preliminary data.</text>
</comment>
<dbReference type="STRING" id="192814.GCA_900166575_01427"/>